<dbReference type="Pfam" id="PF18013">
    <property type="entry name" value="Phage_lysozyme2"/>
    <property type="match status" value="1"/>
</dbReference>
<gene>
    <name evidence="2" type="ORF">RNC47_09715</name>
</gene>
<dbReference type="Gene3D" id="1.10.530.10">
    <property type="match status" value="1"/>
</dbReference>
<reference evidence="3" key="1">
    <citation type="submission" date="2023-07" db="EMBL/GenBank/DDBJ databases">
        <title>30 novel species of actinomycetes from the DSMZ collection.</title>
        <authorList>
            <person name="Nouioui I."/>
        </authorList>
    </citation>
    <scope>NUCLEOTIDE SEQUENCE [LARGE SCALE GENOMIC DNA]</scope>
    <source>
        <strain evidence="3">DSM 44918</strain>
    </source>
</reference>
<evidence type="ECO:0000259" key="1">
    <source>
        <dbReference type="Pfam" id="PF18013"/>
    </source>
</evidence>
<evidence type="ECO:0000313" key="3">
    <source>
        <dbReference type="Proteomes" id="UP001183420"/>
    </source>
</evidence>
<evidence type="ECO:0000313" key="2">
    <source>
        <dbReference type="EMBL" id="MDT0318611.1"/>
    </source>
</evidence>
<sequence length="211" mass="23010">MGTKDAHWEKKSLDQRMLHVVERLVDHYHYPVNGAAGIVGNLVAESGVIPNRVEGSAEGTPMRSKNFNGAVVNHTPQAIMNRNAAHHVGPARPGIGLAQWTSPPRRAGVFTHKPEGHPALGADAVFDMDDQIDFLAEELKTSFKGVQGVLKKPGVKVDEACDEVTYNFEVPGAVLQGGHKLPRSDSRVQQVFHQRRPFAQRALSAFHAAHP</sequence>
<accession>A0ABU2LLZ3</accession>
<protein>
    <submittedName>
        <fullName evidence="2">Phage tail tip lysozyme</fullName>
    </submittedName>
</protein>
<proteinExistence type="predicted"/>
<dbReference type="Proteomes" id="UP001183420">
    <property type="component" value="Unassembled WGS sequence"/>
</dbReference>
<dbReference type="EMBL" id="JAVREM010000007">
    <property type="protein sequence ID" value="MDT0318611.1"/>
    <property type="molecule type" value="Genomic_DNA"/>
</dbReference>
<name>A0ABU2LLZ3_9ACTN</name>
<comment type="caution">
    <text evidence="2">The sequence shown here is derived from an EMBL/GenBank/DDBJ whole genome shotgun (WGS) entry which is preliminary data.</text>
</comment>
<organism evidence="2 3">
    <name type="scientific">Streptomyces millisiae</name>
    <dbReference type="NCBI Taxonomy" id="3075542"/>
    <lineage>
        <taxon>Bacteria</taxon>
        <taxon>Bacillati</taxon>
        <taxon>Actinomycetota</taxon>
        <taxon>Actinomycetes</taxon>
        <taxon>Kitasatosporales</taxon>
        <taxon>Streptomycetaceae</taxon>
        <taxon>Streptomyces</taxon>
    </lineage>
</organism>
<feature type="domain" description="Phage tail lysozyme" evidence="1">
    <location>
        <begin position="17"/>
        <end position="203"/>
    </location>
</feature>
<keyword evidence="3" id="KW-1185">Reference proteome</keyword>
<dbReference type="RefSeq" id="WP_311597384.1">
    <property type="nucleotide sequence ID" value="NZ_JAVREM010000007.1"/>
</dbReference>
<dbReference type="InterPro" id="IPR041219">
    <property type="entry name" value="Phage_lysozyme2"/>
</dbReference>